<feature type="region of interest" description="Disordered" evidence="1">
    <location>
        <begin position="84"/>
        <end position="111"/>
    </location>
</feature>
<protein>
    <submittedName>
        <fullName evidence="2">Uncharacterized protein</fullName>
    </submittedName>
</protein>
<evidence type="ECO:0000256" key="1">
    <source>
        <dbReference type="SAM" id="MobiDB-lite"/>
    </source>
</evidence>
<dbReference type="AlphaFoldDB" id="A0A381T9Z5"/>
<feature type="non-terminal residue" evidence="2">
    <location>
        <position position="1"/>
    </location>
</feature>
<evidence type="ECO:0000313" key="2">
    <source>
        <dbReference type="EMBL" id="SVA12559.1"/>
    </source>
</evidence>
<dbReference type="EMBL" id="UINC01004201">
    <property type="protein sequence ID" value="SVA12559.1"/>
    <property type="molecule type" value="Genomic_DNA"/>
</dbReference>
<sequence length="348" mass="39556">VSVRYPASFLVLLVTMAFSGLCAQSAGQVDPQETEQWVMPRTPDGHPDLQGNWTNKTITPFERAEDQSPVFSWDQVATLEGRAEARVERGAQASDPSRPPPRAGRSTGGYNNVYIDRGDRVAIVHGEPRSSLLTHPPDGRRPPFTKTGEQRIADYRAFRRQFGTYDNPENRPLGERCIMSFGSSAGPPMIPNSFYNNNYTIVQTADHIMILTEMVHDVRIIRLGEPNPLAAHVRPWMGDSWGRWAGDTLVVETTNIYPLQTFRGIPPSEHLKVIERFTRTDEETILYEFTVDDPTTYTEPWGGEIPFRAFDDLLYEYSCHEGNYALTNIRSGARYQERQREGNQFEQR</sequence>
<name>A0A381T9Z5_9ZZZZ</name>
<proteinExistence type="predicted"/>
<accession>A0A381T9Z5</accession>
<gene>
    <name evidence="2" type="ORF">METZ01_LOCUS65413</name>
</gene>
<organism evidence="2">
    <name type="scientific">marine metagenome</name>
    <dbReference type="NCBI Taxonomy" id="408172"/>
    <lineage>
        <taxon>unclassified sequences</taxon>
        <taxon>metagenomes</taxon>
        <taxon>ecological metagenomes</taxon>
    </lineage>
</organism>
<reference evidence="2" key="1">
    <citation type="submission" date="2018-05" db="EMBL/GenBank/DDBJ databases">
        <authorList>
            <person name="Lanie J.A."/>
            <person name="Ng W.-L."/>
            <person name="Kazmierczak K.M."/>
            <person name="Andrzejewski T.M."/>
            <person name="Davidsen T.M."/>
            <person name="Wayne K.J."/>
            <person name="Tettelin H."/>
            <person name="Glass J.I."/>
            <person name="Rusch D."/>
            <person name="Podicherti R."/>
            <person name="Tsui H.-C.T."/>
            <person name="Winkler M.E."/>
        </authorList>
    </citation>
    <scope>NUCLEOTIDE SEQUENCE</scope>
</reference>